<organism evidence="1 2">
    <name type="scientific">Nelumbo nucifera</name>
    <name type="common">Sacred lotus</name>
    <dbReference type="NCBI Taxonomy" id="4432"/>
    <lineage>
        <taxon>Eukaryota</taxon>
        <taxon>Viridiplantae</taxon>
        <taxon>Streptophyta</taxon>
        <taxon>Embryophyta</taxon>
        <taxon>Tracheophyta</taxon>
        <taxon>Spermatophyta</taxon>
        <taxon>Magnoliopsida</taxon>
        <taxon>Proteales</taxon>
        <taxon>Nelumbonaceae</taxon>
        <taxon>Nelumbo</taxon>
    </lineage>
</organism>
<dbReference type="Proteomes" id="UP000607653">
    <property type="component" value="Unassembled WGS sequence"/>
</dbReference>
<comment type="caution">
    <text evidence="1">The sequence shown here is derived from an EMBL/GenBank/DDBJ whole genome shotgun (WGS) entry which is preliminary data.</text>
</comment>
<sequence length="85" mass="9640">MSLSTIAALALYVSESRSKGWAMEEISKTEITTEGRTSLRMATYSEEKEKEKISPLDEPSKLQSNRTRFALEFDGLHFLETLVSH</sequence>
<dbReference type="AlphaFoldDB" id="A0A822ZFW8"/>
<evidence type="ECO:0000313" key="2">
    <source>
        <dbReference type="Proteomes" id="UP000607653"/>
    </source>
</evidence>
<reference evidence="1 2" key="1">
    <citation type="journal article" date="2020" name="Mol. Biol. Evol.">
        <title>Distinct Expression and Methylation Patterns for Genes with Different Fates following a Single Whole-Genome Duplication in Flowering Plants.</title>
        <authorList>
            <person name="Shi T."/>
            <person name="Rahmani R.S."/>
            <person name="Gugger P.F."/>
            <person name="Wang M."/>
            <person name="Li H."/>
            <person name="Zhang Y."/>
            <person name="Li Z."/>
            <person name="Wang Q."/>
            <person name="Van de Peer Y."/>
            <person name="Marchal K."/>
            <person name="Chen J."/>
        </authorList>
    </citation>
    <scope>NUCLEOTIDE SEQUENCE [LARGE SCALE GENOMIC DNA]</scope>
    <source>
        <tissue evidence="1">Leaf</tissue>
    </source>
</reference>
<dbReference type="EMBL" id="DUZY01000006">
    <property type="protein sequence ID" value="DAD42611.1"/>
    <property type="molecule type" value="Genomic_DNA"/>
</dbReference>
<protein>
    <submittedName>
        <fullName evidence="1">Uncharacterized protein</fullName>
    </submittedName>
</protein>
<gene>
    <name evidence="1" type="ORF">HUJ06_000841</name>
</gene>
<accession>A0A822ZFW8</accession>
<evidence type="ECO:0000313" key="1">
    <source>
        <dbReference type="EMBL" id="DAD42611.1"/>
    </source>
</evidence>
<keyword evidence="2" id="KW-1185">Reference proteome</keyword>
<name>A0A822ZFW8_NELNU</name>
<proteinExistence type="predicted"/>